<organism evidence="12 13">
    <name type="scientific">Paenibacillus filicis</name>
    <dbReference type="NCBI Taxonomy" id="669464"/>
    <lineage>
        <taxon>Bacteria</taxon>
        <taxon>Bacillati</taxon>
        <taxon>Bacillota</taxon>
        <taxon>Bacilli</taxon>
        <taxon>Bacillales</taxon>
        <taxon>Paenibacillaceae</taxon>
        <taxon>Paenibacillus</taxon>
    </lineage>
</organism>
<feature type="region of interest" description="Disordered" evidence="9">
    <location>
        <begin position="125"/>
        <end position="145"/>
    </location>
</feature>
<evidence type="ECO:0000256" key="6">
    <source>
        <dbReference type="ARBA" id="ARBA00023125"/>
    </source>
</evidence>
<keyword evidence="6" id="KW-0238">DNA-binding</keyword>
<dbReference type="EMBL" id="JBBPCC010000004">
    <property type="protein sequence ID" value="MEK8127920.1"/>
    <property type="molecule type" value="Genomic_DNA"/>
</dbReference>
<dbReference type="InterPro" id="IPR011006">
    <property type="entry name" value="CheY-like_superfamily"/>
</dbReference>
<evidence type="ECO:0000256" key="7">
    <source>
        <dbReference type="ARBA" id="ARBA00023163"/>
    </source>
</evidence>
<dbReference type="RefSeq" id="WP_341414983.1">
    <property type="nucleotide sequence ID" value="NZ_JBBPCC010000004.1"/>
</dbReference>
<proteinExistence type="predicted"/>
<dbReference type="InterPro" id="IPR018060">
    <property type="entry name" value="HTH_AraC"/>
</dbReference>
<dbReference type="Pfam" id="PF12833">
    <property type="entry name" value="HTH_18"/>
    <property type="match status" value="1"/>
</dbReference>
<reference evidence="12 13" key="1">
    <citation type="submission" date="2024-04" db="EMBL/GenBank/DDBJ databases">
        <title>draft genome sequnece of Paenibacillus filicis.</title>
        <authorList>
            <person name="Kim D.-U."/>
        </authorList>
    </citation>
    <scope>NUCLEOTIDE SEQUENCE [LARGE SCALE GENOMIC DNA]</scope>
    <source>
        <strain evidence="12 13">KACC14197</strain>
    </source>
</reference>
<feature type="compositionally biased region" description="Basic and acidic residues" evidence="9">
    <location>
        <begin position="125"/>
        <end position="140"/>
    </location>
</feature>
<evidence type="ECO:0000256" key="2">
    <source>
        <dbReference type="ARBA" id="ARBA00022490"/>
    </source>
</evidence>
<keyword evidence="13" id="KW-1185">Reference proteome</keyword>
<sequence>MYKLMLVEDDYPVLQFLSRNIPWTELGIELIGMYENGLKALQAAESHAPDILITDIGIPKMNGLELIEAIKAYQPELLSIIISCHDKFEYAQKAISLSVCEYMLKESFDIDKVIQTLRKFKETLDHRSNASRQQKQDRQFSGKSALSIQRNRWMHTTLHNPIWNDARWKSEAAECGLDTQSPVLLPVLCMLNRADETQRRLKMSGDLLKFALANAMEELLEEYDNAIYFEHDARKDFILFSFQTNPAINIYDHVSAIMTSIQRQLRKRMSLDMSFIIGKPTDFSAGLARHLKLLFHSDEQYFYMEPGAVEKLNPPVLSKDDIFRYYYEALDEMKRAAISGQAAQMEATVCRWVDFIRRERFPSVISKEWINKVVVELQMKVRSLCLIAVDANEEFPVTMSNACSLQEMKDEWLGLVGSMMTKMKKESHGIRRIEILNAQRYVIVNIDKIVTLEELSSVLHLNPSYLSRLFKKETGENFVEYITKVKVEHAKELLDQTQLSVDEIAEKIGYEKNYFYKVFKKLTGMTPNHYRGYR</sequence>
<keyword evidence="2" id="KW-0963">Cytoplasm</keyword>
<keyword evidence="4" id="KW-0902">Two-component regulatory system</keyword>
<dbReference type="PANTHER" id="PTHR42713">
    <property type="entry name" value="HISTIDINE KINASE-RELATED"/>
    <property type="match status" value="1"/>
</dbReference>
<dbReference type="Gene3D" id="3.40.50.2300">
    <property type="match status" value="1"/>
</dbReference>
<dbReference type="SMART" id="SM00342">
    <property type="entry name" value="HTH_ARAC"/>
    <property type="match status" value="1"/>
</dbReference>
<dbReference type="SUPFAM" id="SSF52172">
    <property type="entry name" value="CheY-like"/>
    <property type="match status" value="1"/>
</dbReference>
<dbReference type="InterPro" id="IPR001789">
    <property type="entry name" value="Sig_transdc_resp-reg_receiver"/>
</dbReference>
<dbReference type="InterPro" id="IPR009057">
    <property type="entry name" value="Homeodomain-like_sf"/>
</dbReference>
<protein>
    <submittedName>
        <fullName evidence="12">Helix-turn-helix domain-containing protein</fullName>
    </submittedName>
</protein>
<evidence type="ECO:0000256" key="3">
    <source>
        <dbReference type="ARBA" id="ARBA00022553"/>
    </source>
</evidence>
<evidence type="ECO:0000256" key="1">
    <source>
        <dbReference type="ARBA" id="ARBA00004496"/>
    </source>
</evidence>
<dbReference type="CDD" id="cd17536">
    <property type="entry name" value="REC_YesN-like"/>
    <property type="match status" value="1"/>
</dbReference>
<comment type="caution">
    <text evidence="12">The sequence shown here is derived from an EMBL/GenBank/DDBJ whole genome shotgun (WGS) entry which is preliminary data.</text>
</comment>
<dbReference type="PROSITE" id="PS50110">
    <property type="entry name" value="RESPONSE_REGULATORY"/>
    <property type="match status" value="1"/>
</dbReference>
<dbReference type="InterPro" id="IPR018062">
    <property type="entry name" value="HTH_AraC-typ_CS"/>
</dbReference>
<name>A0ABU9DIP1_9BACL</name>
<dbReference type="SMART" id="SM00448">
    <property type="entry name" value="REC"/>
    <property type="match status" value="1"/>
</dbReference>
<evidence type="ECO:0000313" key="13">
    <source>
        <dbReference type="Proteomes" id="UP001469365"/>
    </source>
</evidence>
<dbReference type="SUPFAM" id="SSF46689">
    <property type="entry name" value="Homeodomain-like"/>
    <property type="match status" value="2"/>
</dbReference>
<evidence type="ECO:0000313" key="12">
    <source>
        <dbReference type="EMBL" id="MEK8127920.1"/>
    </source>
</evidence>
<feature type="modified residue" description="4-aspartylphosphate" evidence="8">
    <location>
        <position position="55"/>
    </location>
</feature>
<evidence type="ECO:0000256" key="9">
    <source>
        <dbReference type="SAM" id="MobiDB-lite"/>
    </source>
</evidence>
<dbReference type="Proteomes" id="UP001469365">
    <property type="component" value="Unassembled WGS sequence"/>
</dbReference>
<dbReference type="PANTHER" id="PTHR42713:SF3">
    <property type="entry name" value="TRANSCRIPTIONAL REGULATORY PROTEIN HPTR"/>
    <property type="match status" value="1"/>
</dbReference>
<dbReference type="Gene3D" id="1.10.10.60">
    <property type="entry name" value="Homeodomain-like"/>
    <property type="match status" value="2"/>
</dbReference>
<accession>A0ABU9DIP1</accession>
<evidence type="ECO:0000256" key="8">
    <source>
        <dbReference type="PROSITE-ProRule" id="PRU00169"/>
    </source>
</evidence>
<evidence type="ECO:0000256" key="4">
    <source>
        <dbReference type="ARBA" id="ARBA00023012"/>
    </source>
</evidence>
<feature type="domain" description="Response regulatory" evidence="11">
    <location>
        <begin position="3"/>
        <end position="121"/>
    </location>
</feature>
<evidence type="ECO:0000256" key="5">
    <source>
        <dbReference type="ARBA" id="ARBA00023015"/>
    </source>
</evidence>
<evidence type="ECO:0000259" key="11">
    <source>
        <dbReference type="PROSITE" id="PS50110"/>
    </source>
</evidence>
<keyword evidence="5" id="KW-0805">Transcription regulation</keyword>
<dbReference type="PROSITE" id="PS00041">
    <property type="entry name" value="HTH_ARAC_FAMILY_1"/>
    <property type="match status" value="1"/>
</dbReference>
<evidence type="ECO:0000259" key="10">
    <source>
        <dbReference type="PROSITE" id="PS01124"/>
    </source>
</evidence>
<feature type="domain" description="HTH araC/xylS-type" evidence="10">
    <location>
        <begin position="436"/>
        <end position="533"/>
    </location>
</feature>
<dbReference type="Pfam" id="PF00072">
    <property type="entry name" value="Response_reg"/>
    <property type="match status" value="1"/>
</dbReference>
<dbReference type="PROSITE" id="PS01124">
    <property type="entry name" value="HTH_ARAC_FAMILY_2"/>
    <property type="match status" value="1"/>
</dbReference>
<keyword evidence="7" id="KW-0804">Transcription</keyword>
<gene>
    <name evidence="12" type="ORF">WMW72_08415</name>
</gene>
<dbReference type="InterPro" id="IPR051552">
    <property type="entry name" value="HptR"/>
</dbReference>
<comment type="subcellular location">
    <subcellularLocation>
        <location evidence="1">Cytoplasm</location>
    </subcellularLocation>
</comment>
<keyword evidence="3 8" id="KW-0597">Phosphoprotein</keyword>